<keyword evidence="2" id="KW-1185">Reference proteome</keyword>
<dbReference type="EMBL" id="BMPZ01000002">
    <property type="protein sequence ID" value="GGI72958.1"/>
    <property type="molecule type" value="Genomic_DNA"/>
</dbReference>
<protein>
    <submittedName>
        <fullName evidence="1">Uncharacterized protein</fullName>
    </submittedName>
</protein>
<organism evidence="1 2">
    <name type="scientific">Shewanella gelidii</name>
    <dbReference type="NCBI Taxonomy" id="1642821"/>
    <lineage>
        <taxon>Bacteria</taxon>
        <taxon>Pseudomonadati</taxon>
        <taxon>Pseudomonadota</taxon>
        <taxon>Gammaproteobacteria</taxon>
        <taxon>Alteromonadales</taxon>
        <taxon>Shewanellaceae</taxon>
        <taxon>Shewanella</taxon>
    </lineage>
</organism>
<gene>
    <name evidence="1" type="ORF">GCM10009332_08070</name>
</gene>
<dbReference type="Proteomes" id="UP000613743">
    <property type="component" value="Unassembled WGS sequence"/>
</dbReference>
<name>A0A917JL80_9GAMM</name>
<proteinExistence type="predicted"/>
<accession>A0A917JL80</accession>
<comment type="caution">
    <text evidence="1">The sequence shown here is derived from an EMBL/GenBank/DDBJ whole genome shotgun (WGS) entry which is preliminary data.</text>
</comment>
<evidence type="ECO:0000313" key="2">
    <source>
        <dbReference type="Proteomes" id="UP000613743"/>
    </source>
</evidence>
<evidence type="ECO:0000313" key="1">
    <source>
        <dbReference type="EMBL" id="GGI72958.1"/>
    </source>
</evidence>
<dbReference type="AlphaFoldDB" id="A0A917JL80"/>
<reference evidence="1" key="2">
    <citation type="submission" date="2020-09" db="EMBL/GenBank/DDBJ databases">
        <authorList>
            <person name="Sun Q."/>
            <person name="Ohkuma M."/>
        </authorList>
    </citation>
    <scope>NUCLEOTIDE SEQUENCE</scope>
    <source>
        <strain evidence="1">JCM 30804</strain>
    </source>
</reference>
<reference evidence="1" key="1">
    <citation type="journal article" date="2014" name="Int. J. Syst. Evol. Microbiol.">
        <title>Complete genome sequence of Corynebacterium casei LMG S-19264T (=DSM 44701T), isolated from a smear-ripened cheese.</title>
        <authorList>
            <consortium name="US DOE Joint Genome Institute (JGI-PGF)"/>
            <person name="Walter F."/>
            <person name="Albersmeier A."/>
            <person name="Kalinowski J."/>
            <person name="Ruckert C."/>
        </authorList>
    </citation>
    <scope>NUCLEOTIDE SEQUENCE</scope>
    <source>
        <strain evidence="1">JCM 30804</strain>
    </source>
</reference>
<sequence>MCFDMTKSKTAKISIIEKQAARPMGPSLGVISISSVTRMAAHVNRAEQY</sequence>